<evidence type="ECO:0000313" key="1">
    <source>
        <dbReference type="EMBL" id="QFS49203.1"/>
    </source>
</evidence>
<organism evidence="1 2">
    <name type="scientific">Nostoc sphaeroides CCNUC1</name>
    <dbReference type="NCBI Taxonomy" id="2653204"/>
    <lineage>
        <taxon>Bacteria</taxon>
        <taxon>Bacillati</taxon>
        <taxon>Cyanobacteriota</taxon>
        <taxon>Cyanophyceae</taxon>
        <taxon>Nostocales</taxon>
        <taxon>Nostocaceae</taxon>
        <taxon>Nostoc</taxon>
    </lineage>
</organism>
<evidence type="ECO:0000313" key="2">
    <source>
        <dbReference type="Proteomes" id="UP000326678"/>
    </source>
</evidence>
<dbReference type="AlphaFoldDB" id="A0A5P8W8U6"/>
<reference evidence="1 2" key="1">
    <citation type="submission" date="2019-10" db="EMBL/GenBank/DDBJ databases">
        <title>Genomic and transcriptomic insights into the perfect genentic adaptation of a filamentous nitrogen-fixing cyanobacterium to rice fields.</title>
        <authorList>
            <person name="Chen Z."/>
        </authorList>
    </citation>
    <scope>NUCLEOTIDE SEQUENCE [LARGE SCALE GENOMIC DNA]</scope>
    <source>
        <strain evidence="1">CCNUC1</strain>
    </source>
</reference>
<accession>A0A5P8W8U6</accession>
<sequence length="44" mass="4896">MIDSVHLSGLQLSALNFSSGRDIGQRDSFTLTKMWVEDGLCIPR</sequence>
<dbReference type="EMBL" id="CP045226">
    <property type="protein sequence ID" value="QFS49203.1"/>
    <property type="molecule type" value="Genomic_DNA"/>
</dbReference>
<dbReference type="KEGG" id="nsh:GXM_06697"/>
<keyword evidence="2" id="KW-1185">Reference proteome</keyword>
<name>A0A5P8W8U6_9NOSO</name>
<dbReference type="Proteomes" id="UP000326678">
    <property type="component" value="Chromosome Gxm1"/>
</dbReference>
<protein>
    <submittedName>
        <fullName evidence="1">Uncharacterized protein</fullName>
    </submittedName>
</protein>
<proteinExistence type="predicted"/>
<gene>
    <name evidence="1" type="ORF">GXM_06697</name>
</gene>